<reference evidence="5 6" key="1">
    <citation type="journal article" date="2018" name="PLoS ONE">
        <title>The draft genome of Kipferlia bialata reveals reductive genome evolution in fornicate parasites.</title>
        <authorList>
            <person name="Tanifuji G."/>
            <person name="Takabayashi S."/>
            <person name="Kume K."/>
            <person name="Takagi M."/>
            <person name="Nakayama T."/>
            <person name="Kamikawa R."/>
            <person name="Inagaki Y."/>
            <person name="Hashimoto T."/>
        </authorList>
    </citation>
    <scope>NUCLEOTIDE SEQUENCE [LARGE SCALE GENOMIC DNA]</scope>
    <source>
        <strain evidence="5">NY0173</strain>
    </source>
</reference>
<evidence type="ECO:0000256" key="2">
    <source>
        <dbReference type="ARBA" id="ARBA00022574"/>
    </source>
</evidence>
<dbReference type="InterPro" id="IPR012972">
    <property type="entry name" value="NLE"/>
</dbReference>
<evidence type="ECO:0000313" key="5">
    <source>
        <dbReference type="EMBL" id="GIQ79700.1"/>
    </source>
</evidence>
<dbReference type="Pfam" id="PF08154">
    <property type="entry name" value="NLE"/>
    <property type="match status" value="1"/>
</dbReference>
<keyword evidence="2" id="KW-0853">WD repeat</keyword>
<accession>A0A9K3CNZ1</accession>
<evidence type="ECO:0000313" key="6">
    <source>
        <dbReference type="Proteomes" id="UP000265618"/>
    </source>
</evidence>
<evidence type="ECO:0000256" key="3">
    <source>
        <dbReference type="ARBA" id="ARBA00022737"/>
    </source>
</evidence>
<dbReference type="EMBL" id="BDIP01000043">
    <property type="protein sequence ID" value="GIQ79700.1"/>
    <property type="molecule type" value="Genomic_DNA"/>
</dbReference>
<feature type="domain" description="NLE" evidence="4">
    <location>
        <begin position="6"/>
        <end position="69"/>
    </location>
</feature>
<comment type="caution">
    <text evidence="5">The sequence shown here is derived from an EMBL/GenBank/DDBJ whole genome shotgun (WGS) entry which is preliminary data.</text>
</comment>
<name>A0A9K3CNZ1_9EUKA</name>
<dbReference type="AlphaFoldDB" id="A0A9K3CNZ1"/>
<dbReference type="GO" id="GO:0005634">
    <property type="term" value="C:nucleus"/>
    <property type="evidence" value="ECO:0007669"/>
    <property type="project" value="UniProtKB-SubCell"/>
</dbReference>
<evidence type="ECO:0000256" key="1">
    <source>
        <dbReference type="ARBA" id="ARBA00004123"/>
    </source>
</evidence>
<keyword evidence="6" id="KW-1185">Reference proteome</keyword>
<dbReference type="Proteomes" id="UP000265618">
    <property type="component" value="Unassembled WGS sequence"/>
</dbReference>
<organism evidence="5 6">
    <name type="scientific">Kipferlia bialata</name>
    <dbReference type="NCBI Taxonomy" id="797122"/>
    <lineage>
        <taxon>Eukaryota</taxon>
        <taxon>Metamonada</taxon>
        <taxon>Carpediemonas-like organisms</taxon>
        <taxon>Kipferlia</taxon>
    </lineage>
</organism>
<sequence>MAETTVRVRFVTDLPEEFQVDDTVFDLPVSSSPELLSQLINSSLDMEDAARPFDFRSGSRILKTTLGALLLSLDLSSEAELELHYSLHVLPPELDAQARVSDWVGAVSAIGPSHCL</sequence>
<keyword evidence="3" id="KW-0677">Repeat</keyword>
<comment type="subcellular location">
    <subcellularLocation>
        <location evidence="1">Nucleus</location>
    </subcellularLocation>
</comment>
<evidence type="ECO:0000259" key="4">
    <source>
        <dbReference type="Pfam" id="PF08154"/>
    </source>
</evidence>
<protein>
    <recommendedName>
        <fullName evidence="4">NLE domain-containing protein</fullName>
    </recommendedName>
</protein>
<gene>
    <name evidence="5" type="ORF">KIPB_000380</name>
</gene>
<proteinExistence type="predicted"/>